<keyword evidence="2" id="KW-0808">Transferase</keyword>
<proteinExistence type="predicted"/>
<dbReference type="Proteomes" id="UP000747110">
    <property type="component" value="Unassembled WGS sequence"/>
</dbReference>
<gene>
    <name evidence="5" type="ORF">Vretifemale_9282</name>
</gene>
<evidence type="ECO:0000313" key="5">
    <source>
        <dbReference type="EMBL" id="GIL80085.1"/>
    </source>
</evidence>
<dbReference type="SUPFAM" id="SSF56059">
    <property type="entry name" value="Glutathione synthetase ATP-binding domain-like"/>
    <property type="match status" value="1"/>
</dbReference>
<feature type="compositionally biased region" description="Low complexity" evidence="4">
    <location>
        <begin position="483"/>
        <end position="494"/>
    </location>
</feature>
<dbReference type="SUPFAM" id="SSF82199">
    <property type="entry name" value="SET domain"/>
    <property type="match status" value="1"/>
</dbReference>
<dbReference type="InterPro" id="IPR001214">
    <property type="entry name" value="SET_dom"/>
</dbReference>
<sequence>MTRKMRVCVLQCSTEGSSGVLSEVDPARKPEVYDTVGEFEWTNVFIRKATSSQQILDLAMSGKYDIFMNLCDGGWDEDRAGMDVVEALERLNLPYTGADRGFFEPSKVDMKMAAQQLGVTVPAWVDIKRFGPMGHEGVEKGLAEVLAPPEQGGLRFPLIVKHPSGYSSVGMTKQSKVYNAEELRQQVDLLVKQFGGALVEEFIEGREFTVLVVEEPKGGEGNASAAVTATSGGATAGVTAGTGTATADAVDTTDCGTGNGTASAPSGAVSGAAADAITSDPDSSRECTTLGTATATTKSESGSGTSFKGGEAPKDVEDDGEPFRVVAYMPVECAFAPGEDFKHFQLKWHDYDTCSWHPCSDPKLAEQLKDAALKTFIAMHGVSYGRCDFRVDTAGEVYLLEMNSNCGMLYPPGLHGSGDFILTLDPHRDHMHFIRTIITTALQRYQMRQPKVVREFVRRPRAAGDKATPPAADCAGTDTATIGHSRGSGSNGRSADGEWGMVAVAPISTGEVVRRGEQLPLTVASRGWMGRCYPAGGKGLKRTLLQMEAYPLSDEIWVTRSDDPSSWAPLHHSCDPNTWFRGLDVVARRDIQPGEVITIDFATFRAGSMEPFDCCCGAACCRGRVTGDDYLGPWLGERYGSSHVSAYVAERRRRAGLSV</sequence>
<reference evidence="5" key="1">
    <citation type="journal article" date="2021" name="Proc. Natl. Acad. Sci. U.S.A.">
        <title>Three genomes in the algal genus Volvox reveal the fate of a haploid sex-determining region after a transition to homothallism.</title>
        <authorList>
            <person name="Yamamoto K."/>
            <person name="Hamaji T."/>
            <person name="Kawai-Toyooka H."/>
            <person name="Matsuzaki R."/>
            <person name="Takahashi F."/>
            <person name="Nishimura Y."/>
            <person name="Kawachi M."/>
            <person name="Noguchi H."/>
            <person name="Minakuchi Y."/>
            <person name="Umen J.G."/>
            <person name="Toyoda A."/>
            <person name="Nozaki H."/>
        </authorList>
    </citation>
    <scope>NUCLEOTIDE SEQUENCE</scope>
    <source>
        <strain evidence="5">NIES-3786</strain>
    </source>
</reference>
<evidence type="ECO:0000256" key="2">
    <source>
        <dbReference type="ARBA" id="ARBA00022679"/>
    </source>
</evidence>
<keyword evidence="1" id="KW-0489">Methyltransferase</keyword>
<dbReference type="PANTHER" id="PTHR23132">
    <property type="entry name" value="D-ALANINE--D-ALANINE LIGASE"/>
    <property type="match status" value="1"/>
</dbReference>
<organism evidence="5 6">
    <name type="scientific">Volvox reticuliferus</name>
    <dbReference type="NCBI Taxonomy" id="1737510"/>
    <lineage>
        <taxon>Eukaryota</taxon>
        <taxon>Viridiplantae</taxon>
        <taxon>Chlorophyta</taxon>
        <taxon>core chlorophytes</taxon>
        <taxon>Chlorophyceae</taxon>
        <taxon>CS clade</taxon>
        <taxon>Chlamydomonadales</taxon>
        <taxon>Volvocaceae</taxon>
        <taxon>Volvox</taxon>
    </lineage>
</organism>
<feature type="compositionally biased region" description="Low complexity" evidence="4">
    <location>
        <begin position="288"/>
        <end position="297"/>
    </location>
</feature>
<dbReference type="PANTHER" id="PTHR23132:SF23">
    <property type="entry name" value="D-ALANINE--D-ALANINE LIGASE B"/>
    <property type="match status" value="1"/>
</dbReference>
<protein>
    <submittedName>
        <fullName evidence="5">Uncharacterized protein</fullName>
    </submittedName>
</protein>
<evidence type="ECO:0000313" key="6">
    <source>
        <dbReference type="Proteomes" id="UP000747110"/>
    </source>
</evidence>
<dbReference type="OrthoDB" id="2017037at2759"/>
<evidence type="ECO:0000256" key="4">
    <source>
        <dbReference type="SAM" id="MobiDB-lite"/>
    </source>
</evidence>
<dbReference type="GO" id="GO:0008716">
    <property type="term" value="F:D-alanine-D-alanine ligase activity"/>
    <property type="evidence" value="ECO:0007669"/>
    <property type="project" value="InterPro"/>
</dbReference>
<dbReference type="InterPro" id="IPR003616">
    <property type="entry name" value="Post-SET_dom"/>
</dbReference>
<evidence type="ECO:0000256" key="3">
    <source>
        <dbReference type="ARBA" id="ARBA00022691"/>
    </source>
</evidence>
<evidence type="ECO:0000256" key="1">
    <source>
        <dbReference type="ARBA" id="ARBA00022603"/>
    </source>
</evidence>
<feature type="region of interest" description="Disordered" evidence="4">
    <location>
        <begin position="460"/>
        <end position="495"/>
    </location>
</feature>
<dbReference type="Gene3D" id="2.170.270.10">
    <property type="entry name" value="SET domain"/>
    <property type="match status" value="1"/>
</dbReference>
<comment type="caution">
    <text evidence="5">The sequence shown here is derived from an EMBL/GenBank/DDBJ whole genome shotgun (WGS) entry which is preliminary data.</text>
</comment>
<dbReference type="PROSITE" id="PS50868">
    <property type="entry name" value="POST_SET"/>
    <property type="match status" value="1"/>
</dbReference>
<dbReference type="GO" id="GO:0008168">
    <property type="term" value="F:methyltransferase activity"/>
    <property type="evidence" value="ECO:0007669"/>
    <property type="project" value="UniProtKB-KW"/>
</dbReference>
<feature type="compositionally biased region" description="Low complexity" evidence="4">
    <location>
        <begin position="258"/>
        <end position="276"/>
    </location>
</feature>
<dbReference type="Pfam" id="PF07478">
    <property type="entry name" value="Dala_Dala_lig_C"/>
    <property type="match status" value="2"/>
</dbReference>
<dbReference type="Gene3D" id="3.30.470.20">
    <property type="entry name" value="ATP-grasp fold, B domain"/>
    <property type="match status" value="2"/>
</dbReference>
<keyword evidence="6" id="KW-1185">Reference proteome</keyword>
<dbReference type="GO" id="GO:0032259">
    <property type="term" value="P:methylation"/>
    <property type="evidence" value="ECO:0007669"/>
    <property type="project" value="UniProtKB-KW"/>
</dbReference>
<keyword evidence="3" id="KW-0949">S-adenosyl-L-methionine</keyword>
<name>A0A8J4GLE6_9CHLO</name>
<dbReference type="InterPro" id="IPR046341">
    <property type="entry name" value="SET_dom_sf"/>
</dbReference>
<accession>A0A8J4GLE6</accession>
<dbReference type="EMBL" id="BNCP01000017">
    <property type="protein sequence ID" value="GIL80085.1"/>
    <property type="molecule type" value="Genomic_DNA"/>
</dbReference>
<feature type="region of interest" description="Disordered" evidence="4">
    <location>
        <begin position="258"/>
        <end position="318"/>
    </location>
</feature>
<dbReference type="InterPro" id="IPR011095">
    <property type="entry name" value="Dala_Dala_lig_C"/>
</dbReference>
<dbReference type="Pfam" id="PF00856">
    <property type="entry name" value="SET"/>
    <property type="match status" value="1"/>
</dbReference>
<dbReference type="AlphaFoldDB" id="A0A8J4GLE6"/>